<gene>
    <name evidence="2" type="ORF">Nepgr_003923</name>
</gene>
<accession>A0AAD3XEC9</accession>
<dbReference type="AlphaFoldDB" id="A0AAD3XEC9"/>
<dbReference type="Proteomes" id="UP001279734">
    <property type="component" value="Unassembled WGS sequence"/>
</dbReference>
<evidence type="ECO:0000256" key="1">
    <source>
        <dbReference type="SAM" id="MobiDB-lite"/>
    </source>
</evidence>
<feature type="region of interest" description="Disordered" evidence="1">
    <location>
        <begin position="1"/>
        <end position="22"/>
    </location>
</feature>
<comment type="caution">
    <text evidence="2">The sequence shown here is derived from an EMBL/GenBank/DDBJ whole genome shotgun (WGS) entry which is preliminary data.</text>
</comment>
<feature type="region of interest" description="Disordered" evidence="1">
    <location>
        <begin position="85"/>
        <end position="107"/>
    </location>
</feature>
<keyword evidence="3" id="KW-1185">Reference proteome</keyword>
<protein>
    <submittedName>
        <fullName evidence="2">Uncharacterized protein</fullName>
    </submittedName>
</protein>
<evidence type="ECO:0000313" key="2">
    <source>
        <dbReference type="EMBL" id="GMH02084.1"/>
    </source>
</evidence>
<proteinExistence type="predicted"/>
<dbReference type="EMBL" id="BSYO01000003">
    <property type="protein sequence ID" value="GMH02084.1"/>
    <property type="molecule type" value="Genomic_DNA"/>
</dbReference>
<reference evidence="2" key="1">
    <citation type="submission" date="2023-05" db="EMBL/GenBank/DDBJ databases">
        <title>Nepenthes gracilis genome sequencing.</title>
        <authorList>
            <person name="Fukushima K."/>
        </authorList>
    </citation>
    <scope>NUCLEOTIDE SEQUENCE</scope>
    <source>
        <strain evidence="2">SING2019-196</strain>
    </source>
</reference>
<feature type="compositionally biased region" description="Polar residues" evidence="1">
    <location>
        <begin position="1"/>
        <end position="13"/>
    </location>
</feature>
<name>A0AAD3XEC9_NEPGR</name>
<feature type="compositionally biased region" description="Polar residues" evidence="1">
    <location>
        <begin position="85"/>
        <end position="99"/>
    </location>
</feature>
<sequence>MLGSLNSFPTKLTTGHKDHSQNADLLVKQSNRIPRHGASRPDPAGEFHVMLHTPSKRVPAAIHTQHHLTAEQAYRHLQLHDMATTSKSSNLPGAPNQQVRAIDLPPFPAPAPKNQKPYPTAGSLHLLKPRILSTPNQAKVTSTWLNS</sequence>
<evidence type="ECO:0000313" key="3">
    <source>
        <dbReference type="Proteomes" id="UP001279734"/>
    </source>
</evidence>
<organism evidence="2 3">
    <name type="scientific">Nepenthes gracilis</name>
    <name type="common">Slender pitcher plant</name>
    <dbReference type="NCBI Taxonomy" id="150966"/>
    <lineage>
        <taxon>Eukaryota</taxon>
        <taxon>Viridiplantae</taxon>
        <taxon>Streptophyta</taxon>
        <taxon>Embryophyta</taxon>
        <taxon>Tracheophyta</taxon>
        <taxon>Spermatophyta</taxon>
        <taxon>Magnoliopsida</taxon>
        <taxon>eudicotyledons</taxon>
        <taxon>Gunneridae</taxon>
        <taxon>Pentapetalae</taxon>
        <taxon>Caryophyllales</taxon>
        <taxon>Nepenthaceae</taxon>
        <taxon>Nepenthes</taxon>
    </lineage>
</organism>